<reference evidence="13" key="1">
    <citation type="submission" date="2016-02" db="EMBL/GenBank/DDBJ databases">
        <title>Genomic sequence of a clinical Staphylococcus hominis isolate.</title>
        <authorList>
            <person name="McClure J.M."/>
            <person name="Zhang K."/>
        </authorList>
    </citation>
    <scope>NUCLEOTIDE SEQUENCE</scope>
    <source>
        <strain evidence="13">C34847</strain>
    </source>
</reference>
<dbReference type="AlphaFoldDB" id="A0A3S7GUC5"/>
<dbReference type="SMART" id="SM00382">
    <property type="entry name" value="AAA"/>
    <property type="match status" value="1"/>
</dbReference>
<dbReference type="SUPFAM" id="SSF90123">
    <property type="entry name" value="ABC transporter transmembrane region"/>
    <property type="match status" value="1"/>
</dbReference>
<keyword evidence="5" id="KW-0547">Nucleotide-binding</keyword>
<gene>
    <name evidence="13" type="ORF">AZE34_03540</name>
    <name evidence="14" type="ORF">J7T32_004400</name>
</gene>
<dbReference type="InterPro" id="IPR036640">
    <property type="entry name" value="ABC1_TM_sf"/>
</dbReference>
<comment type="function">
    <text evidence="9">May be involved in multidrug export. Transmembrane domains (TMD) form a pore in the cell membrane and the ATP-binding domain (NBD) is responsible for energy generation.</text>
</comment>
<dbReference type="Gene3D" id="3.40.50.300">
    <property type="entry name" value="P-loop containing nucleotide triphosphate hydrolases"/>
    <property type="match status" value="1"/>
</dbReference>
<dbReference type="InterPro" id="IPR003593">
    <property type="entry name" value="AAA+_ATPase"/>
</dbReference>
<keyword evidence="8 10" id="KW-0472">Membrane</keyword>
<proteinExistence type="predicted"/>
<dbReference type="PROSITE" id="PS00211">
    <property type="entry name" value="ABC_TRANSPORTER_1"/>
    <property type="match status" value="1"/>
</dbReference>
<feature type="transmembrane region" description="Helical" evidence="10">
    <location>
        <begin position="265"/>
        <end position="283"/>
    </location>
</feature>
<evidence type="ECO:0000256" key="8">
    <source>
        <dbReference type="ARBA" id="ARBA00023136"/>
    </source>
</evidence>
<dbReference type="GO" id="GO:0016887">
    <property type="term" value="F:ATP hydrolysis activity"/>
    <property type="evidence" value="ECO:0007669"/>
    <property type="project" value="InterPro"/>
</dbReference>
<dbReference type="InterPro" id="IPR011527">
    <property type="entry name" value="ABC1_TM_dom"/>
</dbReference>
<keyword evidence="3" id="KW-1003">Cell membrane</keyword>
<keyword evidence="15" id="KW-1185">Reference proteome</keyword>
<dbReference type="InterPro" id="IPR003439">
    <property type="entry name" value="ABC_transporter-like_ATP-bd"/>
</dbReference>
<dbReference type="PANTHER" id="PTHR43394">
    <property type="entry name" value="ATP-DEPENDENT PERMEASE MDL1, MITOCHONDRIAL"/>
    <property type="match status" value="1"/>
</dbReference>
<feature type="domain" description="ABC transporter" evidence="11">
    <location>
        <begin position="336"/>
        <end position="570"/>
    </location>
</feature>
<comment type="subcellular location">
    <subcellularLocation>
        <location evidence="1">Cell membrane</location>
        <topology evidence="1">Multi-pass membrane protein</topology>
    </subcellularLocation>
</comment>
<evidence type="ECO:0000313" key="15">
    <source>
        <dbReference type="Proteomes" id="UP000665944"/>
    </source>
</evidence>
<sequence length="575" mass="64911">MKQHNPLFFLFKRLSWPYGLIITAVIISSLGSLSGLLIPLFTGRLVDKFSTNNINWNIVVLFASIFIINALLSGLGIYLLSKIGEKMIYGIRSLLWEHMIKLKMPFFDKNESGQLMSRLTDDTKVINDFISQKLPQLLPAIITLIGSIIMLFIMDWQMTLLTFIAIPIFMGIMIPLGRRMQKISKHTQAEIANFSGLLGRVLTEMRLVKISNTEQKELNNAHYNLNEIYKLGLRQAKIVAIIQPISSVIMLLMIAIILGFGAIRIATGAITAGALIAMIFYVMQLSMPLMNLSTLVTDYKKAVGASQRIYEIMQEPVEPMEQLKPIANINIENGALEFNNVEFKYDVKTILDHVSFRIPQGDISAFVGPSGSGKSTIFNLIERMYDIDNGDITYGNESIYDIPITNWRSKIGYVMQSNSMMTGTIRDNILYGINRNVSDEELIKYAKLANCHDFIMQFDEGYDTLVGERGLKLSGGQRQRIDIARSFVKNPDILLLDEATANLDSESEQKIQEALEVLMKGRTTIVIAHRLSTIKKAGQIIFIDQGRVTGEGTHDELMKYHEKYHQFVTTQNINK</sequence>
<evidence type="ECO:0000313" key="13">
    <source>
        <dbReference type="EMBL" id="AVI05880.1"/>
    </source>
</evidence>
<evidence type="ECO:0000256" key="3">
    <source>
        <dbReference type="ARBA" id="ARBA00022475"/>
    </source>
</evidence>
<evidence type="ECO:0000256" key="5">
    <source>
        <dbReference type="ARBA" id="ARBA00022741"/>
    </source>
</evidence>
<dbReference type="GO" id="GO:0005886">
    <property type="term" value="C:plasma membrane"/>
    <property type="evidence" value="ECO:0007669"/>
    <property type="project" value="UniProtKB-SubCell"/>
</dbReference>
<evidence type="ECO:0000256" key="6">
    <source>
        <dbReference type="ARBA" id="ARBA00022840"/>
    </source>
</evidence>
<dbReference type="SUPFAM" id="SSF52540">
    <property type="entry name" value="P-loop containing nucleoside triphosphate hydrolases"/>
    <property type="match status" value="1"/>
</dbReference>
<dbReference type="PANTHER" id="PTHR43394:SF1">
    <property type="entry name" value="ATP-BINDING CASSETTE SUB-FAMILY B MEMBER 10, MITOCHONDRIAL"/>
    <property type="match status" value="1"/>
</dbReference>
<evidence type="ECO:0000259" key="11">
    <source>
        <dbReference type="PROSITE" id="PS50893"/>
    </source>
</evidence>
<dbReference type="CDD" id="cd18551">
    <property type="entry name" value="ABC_6TM_LmrA_like"/>
    <property type="match status" value="1"/>
</dbReference>
<evidence type="ECO:0000259" key="12">
    <source>
        <dbReference type="PROSITE" id="PS50929"/>
    </source>
</evidence>
<evidence type="ECO:0000256" key="4">
    <source>
        <dbReference type="ARBA" id="ARBA00022692"/>
    </source>
</evidence>
<dbReference type="PROSITE" id="PS50893">
    <property type="entry name" value="ABC_TRANSPORTER_2"/>
    <property type="match status" value="1"/>
</dbReference>
<keyword evidence="6 13" id="KW-0067">ATP-binding</keyword>
<dbReference type="Pfam" id="PF00005">
    <property type="entry name" value="ABC_tran"/>
    <property type="match status" value="1"/>
</dbReference>
<dbReference type="GO" id="GO:0005524">
    <property type="term" value="F:ATP binding"/>
    <property type="evidence" value="ECO:0007669"/>
    <property type="project" value="UniProtKB-KW"/>
</dbReference>
<evidence type="ECO:0000256" key="9">
    <source>
        <dbReference type="ARBA" id="ARBA00025074"/>
    </source>
</evidence>
<accession>A0A3S7GUC5</accession>
<dbReference type="PROSITE" id="PS50929">
    <property type="entry name" value="ABC_TM1F"/>
    <property type="match status" value="1"/>
</dbReference>
<dbReference type="InterPro" id="IPR039421">
    <property type="entry name" value="Type_1_exporter"/>
</dbReference>
<name>A0A3S7GUC5_STAHO</name>
<organism evidence="13">
    <name type="scientific">Staphylococcus hominis</name>
    <dbReference type="NCBI Taxonomy" id="1290"/>
    <lineage>
        <taxon>Bacteria</taxon>
        <taxon>Bacillati</taxon>
        <taxon>Bacillota</taxon>
        <taxon>Bacilli</taxon>
        <taxon>Bacillales</taxon>
        <taxon>Staphylococcaceae</taxon>
        <taxon>Staphylococcus</taxon>
    </lineage>
</organism>
<protein>
    <submittedName>
        <fullName evidence="14">ABC transporter ATP-binding protein/permease</fullName>
    </submittedName>
    <submittedName>
        <fullName evidence="13">Antibiotic ABC transporter ATP-binding protein</fullName>
    </submittedName>
</protein>
<evidence type="ECO:0000256" key="7">
    <source>
        <dbReference type="ARBA" id="ARBA00022989"/>
    </source>
</evidence>
<feature type="transmembrane region" description="Helical" evidence="10">
    <location>
        <begin position="54"/>
        <end position="80"/>
    </location>
</feature>
<evidence type="ECO:0000313" key="14">
    <source>
        <dbReference type="EMBL" id="MCM5672010.1"/>
    </source>
</evidence>
<keyword evidence="4 10" id="KW-0812">Transmembrane</keyword>
<feature type="transmembrane region" description="Helical" evidence="10">
    <location>
        <begin position="137"/>
        <end position="154"/>
    </location>
</feature>
<dbReference type="GO" id="GO:0015421">
    <property type="term" value="F:ABC-type oligopeptide transporter activity"/>
    <property type="evidence" value="ECO:0007669"/>
    <property type="project" value="TreeGrafter"/>
</dbReference>
<dbReference type="FunFam" id="1.20.1560.10:FF:000011">
    <property type="entry name" value="Multidrug ABC transporter ATP-binding protein"/>
    <property type="match status" value="1"/>
</dbReference>
<evidence type="ECO:0000256" key="10">
    <source>
        <dbReference type="SAM" id="Phobius"/>
    </source>
</evidence>
<feature type="transmembrane region" description="Helical" evidence="10">
    <location>
        <begin position="160"/>
        <end position="177"/>
    </location>
</feature>
<dbReference type="Gene3D" id="1.20.1560.10">
    <property type="entry name" value="ABC transporter type 1, transmembrane domain"/>
    <property type="match status" value="1"/>
</dbReference>
<evidence type="ECO:0000256" key="1">
    <source>
        <dbReference type="ARBA" id="ARBA00004651"/>
    </source>
</evidence>
<dbReference type="Proteomes" id="UP000665944">
    <property type="component" value="Unassembled WGS sequence"/>
</dbReference>
<dbReference type="Pfam" id="PF00664">
    <property type="entry name" value="ABC_membrane"/>
    <property type="match status" value="1"/>
</dbReference>
<feature type="domain" description="ABC transmembrane type-1" evidence="12">
    <location>
        <begin position="22"/>
        <end position="301"/>
    </location>
</feature>
<feature type="transmembrane region" description="Helical" evidence="10">
    <location>
        <begin position="238"/>
        <end position="259"/>
    </location>
</feature>
<dbReference type="EMBL" id="CP014567">
    <property type="protein sequence ID" value="AVI05880.1"/>
    <property type="molecule type" value="Genomic_DNA"/>
</dbReference>
<dbReference type="EMBL" id="JAGHKT020000004">
    <property type="protein sequence ID" value="MCM5672010.1"/>
    <property type="molecule type" value="Genomic_DNA"/>
</dbReference>
<feature type="transmembrane region" description="Helical" evidence="10">
    <location>
        <begin position="20"/>
        <end position="42"/>
    </location>
</feature>
<dbReference type="FunFam" id="3.40.50.300:FF:000221">
    <property type="entry name" value="Multidrug ABC transporter ATP-binding protein"/>
    <property type="match status" value="1"/>
</dbReference>
<dbReference type="InterPro" id="IPR017871">
    <property type="entry name" value="ABC_transporter-like_CS"/>
</dbReference>
<keyword evidence="7 10" id="KW-1133">Transmembrane helix</keyword>
<evidence type="ECO:0000256" key="2">
    <source>
        <dbReference type="ARBA" id="ARBA00022448"/>
    </source>
</evidence>
<dbReference type="RefSeq" id="WP_017176011.1">
    <property type="nucleotide sequence ID" value="NZ_CP014107.1"/>
</dbReference>
<keyword evidence="2" id="KW-0813">Transport</keyword>
<dbReference type="InterPro" id="IPR027417">
    <property type="entry name" value="P-loop_NTPase"/>
</dbReference>
<reference evidence="14 15" key="2">
    <citation type="submission" date="2022-06" db="EMBL/GenBank/DDBJ databases">
        <title>Staphylococcus hominis ShoR14 genome sequence.</title>
        <authorList>
            <person name="Yeo C.C."/>
            <person name="Chew C.H."/>
            <person name="Che Hamzah A.M."/>
            <person name="Al-Trad E.I."/>
        </authorList>
    </citation>
    <scope>NUCLEOTIDE SEQUENCE [LARGE SCALE GENOMIC DNA]</scope>
    <source>
        <strain evidence="14 15">ShoR14</strain>
    </source>
</reference>